<evidence type="ECO:0000256" key="1">
    <source>
        <dbReference type="ARBA" id="ARBA00022741"/>
    </source>
</evidence>
<comment type="caution">
    <text evidence="6">The sequence shown here is derived from an EMBL/GenBank/DDBJ whole genome shotgun (WGS) entry which is preliminary data.</text>
</comment>
<evidence type="ECO:0000313" key="7">
    <source>
        <dbReference type="Proteomes" id="UP000715441"/>
    </source>
</evidence>
<dbReference type="InterPro" id="IPR002197">
    <property type="entry name" value="HTH_Fis"/>
</dbReference>
<keyword evidence="2" id="KW-0067">ATP-binding</keyword>
<sequence>MDTPPRPVIALSWKRAALCGLDPGAPVDNFSVEEVDRRSRLAIAAAPMLDEMARELDGTGFSVILADRSAKLVDLRFGERSLRPRMEKVGAVQGRVFSEETTGTNSIATTFEIRTGIAVHGEEHFIESLKKFSCYGHPIVHPATRRLEGVLDITCLAEDENPLLAPFLLRAARQIESRLLAGAREAEQRILAGFQIAVTRDRSRPVVALGEDLLLANVSAVELLDSADHAVLRGMAVEAAGRARRLELSTGQEVLVSFERIADGAVFTFEQPARQAPAPRKRVDAPTLIHGEPGSGRTRTARALVGEACVFDACEYSDDWMSRLDTAMTVESVVVIEAVQLLPEAAARRVAAAIPAARARVVLTSAPVDELRGEHAGLVAHCPERVELVPLRNRRDEIPAVVRSVLVELGAAKELRFTPGALEALSGQHWPGNLRELFSVVRQVVRTRGVGDVGVRDLPEAYQDRARARVLTPMEQAERDAIMEALRATRGNKKDAAKRLGISRTTLYNAIRAFGIVTPVSRS</sequence>
<dbReference type="Proteomes" id="UP000715441">
    <property type="component" value="Unassembled WGS sequence"/>
</dbReference>
<dbReference type="InterPro" id="IPR002078">
    <property type="entry name" value="Sigma_54_int"/>
</dbReference>
<dbReference type="InterPro" id="IPR029016">
    <property type="entry name" value="GAF-like_dom_sf"/>
</dbReference>
<keyword evidence="3" id="KW-0805">Transcription regulation</keyword>
<dbReference type="SUPFAM" id="SSF52540">
    <property type="entry name" value="P-loop containing nucleoside triphosphate hydrolases"/>
    <property type="match status" value="1"/>
</dbReference>
<organism evidence="6 7">
    <name type="scientific">Amycolatopsis acididurans</name>
    <dbReference type="NCBI Taxonomy" id="2724524"/>
    <lineage>
        <taxon>Bacteria</taxon>
        <taxon>Bacillati</taxon>
        <taxon>Actinomycetota</taxon>
        <taxon>Actinomycetes</taxon>
        <taxon>Pseudonocardiales</taxon>
        <taxon>Pseudonocardiaceae</taxon>
        <taxon>Amycolatopsis</taxon>
    </lineage>
</organism>
<evidence type="ECO:0000256" key="4">
    <source>
        <dbReference type="ARBA" id="ARBA00023163"/>
    </source>
</evidence>
<name>A0ABX1J9N6_9PSEU</name>
<dbReference type="SUPFAM" id="SSF46689">
    <property type="entry name" value="Homeodomain-like"/>
    <property type="match status" value="1"/>
</dbReference>
<dbReference type="PRINTS" id="PR01590">
    <property type="entry name" value="HTHFIS"/>
</dbReference>
<dbReference type="PROSITE" id="PS50045">
    <property type="entry name" value="SIGMA54_INTERACT_4"/>
    <property type="match status" value="1"/>
</dbReference>
<reference evidence="6 7" key="1">
    <citation type="submission" date="2020-04" db="EMBL/GenBank/DDBJ databases">
        <title>Novel species.</title>
        <authorList>
            <person name="Teo W.F.A."/>
            <person name="Lipun K."/>
            <person name="Srisuk N."/>
            <person name="Duangmal K."/>
        </authorList>
    </citation>
    <scope>NUCLEOTIDE SEQUENCE [LARGE SCALE GENOMIC DNA]</scope>
    <source>
        <strain evidence="6 7">K13G38</strain>
    </source>
</reference>
<keyword evidence="4" id="KW-0804">Transcription</keyword>
<dbReference type="Gene3D" id="1.10.10.60">
    <property type="entry name" value="Homeodomain-like"/>
    <property type="match status" value="1"/>
</dbReference>
<dbReference type="Gene3D" id="3.30.450.40">
    <property type="match status" value="1"/>
</dbReference>
<evidence type="ECO:0000259" key="5">
    <source>
        <dbReference type="PROSITE" id="PS50045"/>
    </source>
</evidence>
<dbReference type="InterPro" id="IPR027417">
    <property type="entry name" value="P-loop_NTPase"/>
</dbReference>
<dbReference type="InterPro" id="IPR009057">
    <property type="entry name" value="Homeodomain-like_sf"/>
</dbReference>
<dbReference type="EMBL" id="JAAXLS010000012">
    <property type="protein sequence ID" value="NKQ55045.1"/>
    <property type="molecule type" value="Genomic_DNA"/>
</dbReference>
<dbReference type="Pfam" id="PF02954">
    <property type="entry name" value="HTH_8"/>
    <property type="match status" value="1"/>
</dbReference>
<gene>
    <name evidence="6" type="ORF">HFP15_19365</name>
</gene>
<proteinExistence type="predicted"/>
<keyword evidence="7" id="KW-1185">Reference proteome</keyword>
<dbReference type="Pfam" id="PF25601">
    <property type="entry name" value="AAA_lid_14"/>
    <property type="match status" value="1"/>
</dbReference>
<dbReference type="PANTHER" id="PTHR32071:SF122">
    <property type="entry name" value="SIGMA FACTOR"/>
    <property type="match status" value="1"/>
</dbReference>
<evidence type="ECO:0000313" key="6">
    <source>
        <dbReference type="EMBL" id="NKQ55045.1"/>
    </source>
</evidence>
<evidence type="ECO:0000256" key="3">
    <source>
        <dbReference type="ARBA" id="ARBA00023015"/>
    </source>
</evidence>
<keyword evidence="1" id="KW-0547">Nucleotide-binding</keyword>
<dbReference type="PANTHER" id="PTHR32071">
    <property type="entry name" value="TRANSCRIPTIONAL REGULATORY PROTEIN"/>
    <property type="match status" value="1"/>
</dbReference>
<accession>A0ABX1J9N6</accession>
<dbReference type="InterPro" id="IPR058031">
    <property type="entry name" value="AAA_lid_NorR"/>
</dbReference>
<feature type="domain" description="Sigma-54 factor interaction" evidence="5">
    <location>
        <begin position="386"/>
        <end position="446"/>
    </location>
</feature>
<protein>
    <recommendedName>
        <fullName evidence="5">Sigma-54 factor interaction domain-containing protein</fullName>
    </recommendedName>
</protein>
<dbReference type="Gene3D" id="1.10.8.60">
    <property type="match status" value="1"/>
</dbReference>
<evidence type="ECO:0000256" key="2">
    <source>
        <dbReference type="ARBA" id="ARBA00022840"/>
    </source>
</evidence>